<accession>E0XRM0</accession>
<dbReference type="EMBL" id="GU474853">
    <property type="protein sequence ID" value="ADI17061.1"/>
    <property type="molecule type" value="Genomic_DNA"/>
</dbReference>
<proteinExistence type="predicted"/>
<sequence>MGIIICYVNSAGEIRPEEKTDLVLYGIGLVRCFVNGKVLD</sequence>
<organism evidence="1">
    <name type="scientific">uncultured alpha proteobacterium HF0010_30A23</name>
    <dbReference type="NCBI Taxonomy" id="710802"/>
    <lineage>
        <taxon>Bacteria</taxon>
        <taxon>Pseudomonadati</taxon>
        <taxon>Pseudomonadota</taxon>
        <taxon>Alphaproteobacteria</taxon>
        <taxon>environmental samples</taxon>
    </lineage>
</organism>
<reference evidence="1" key="1">
    <citation type="journal article" date="2011" name="Environ. Microbiol.">
        <title>Time-series analyses of Monterey Bay coastal microbial picoplankton using a 'genome proxy' microarray.</title>
        <authorList>
            <person name="Rich V.I."/>
            <person name="Pham V.D."/>
            <person name="Eppley J."/>
            <person name="Shi Y."/>
            <person name="DeLong E.F."/>
        </authorList>
    </citation>
    <scope>NUCLEOTIDE SEQUENCE</scope>
</reference>
<protein>
    <submittedName>
        <fullName evidence="1">Uncharacterized protein</fullName>
    </submittedName>
</protein>
<evidence type="ECO:0000313" key="1">
    <source>
        <dbReference type="EMBL" id="ADI17061.1"/>
    </source>
</evidence>
<name>E0XRM0_9PROT</name>
<dbReference type="AlphaFoldDB" id="E0XRM0"/>